<dbReference type="Proteomes" id="UP000265515">
    <property type="component" value="Unassembled WGS sequence"/>
</dbReference>
<proteinExistence type="predicted"/>
<evidence type="ECO:0000313" key="3">
    <source>
        <dbReference type="Proteomes" id="UP000265515"/>
    </source>
</evidence>
<protein>
    <submittedName>
        <fullName evidence="2">Uncharacterized protein</fullName>
    </submittedName>
</protein>
<comment type="caution">
    <text evidence="2">The sequence shown here is derived from an EMBL/GenBank/DDBJ whole genome shotgun (WGS) entry which is preliminary data.</text>
</comment>
<dbReference type="EMBL" id="BFEA01000903">
    <property type="protein sequence ID" value="GBG91407.1"/>
    <property type="molecule type" value="Genomic_DNA"/>
</dbReference>
<feature type="region of interest" description="Disordered" evidence="1">
    <location>
        <begin position="77"/>
        <end position="119"/>
    </location>
</feature>
<evidence type="ECO:0000256" key="1">
    <source>
        <dbReference type="SAM" id="MobiDB-lite"/>
    </source>
</evidence>
<reference evidence="2 3" key="1">
    <citation type="journal article" date="2018" name="Cell">
        <title>The Chara Genome: Secondary Complexity and Implications for Plant Terrestrialization.</title>
        <authorList>
            <person name="Nishiyama T."/>
            <person name="Sakayama H."/>
            <person name="Vries J.D."/>
            <person name="Buschmann H."/>
            <person name="Saint-Marcoux D."/>
            <person name="Ullrich K.K."/>
            <person name="Haas F.B."/>
            <person name="Vanderstraeten L."/>
            <person name="Becker D."/>
            <person name="Lang D."/>
            <person name="Vosolsobe S."/>
            <person name="Rombauts S."/>
            <person name="Wilhelmsson P.K.I."/>
            <person name="Janitza P."/>
            <person name="Kern R."/>
            <person name="Heyl A."/>
            <person name="Rumpler F."/>
            <person name="Villalobos L.I.A.C."/>
            <person name="Clay J.M."/>
            <person name="Skokan R."/>
            <person name="Toyoda A."/>
            <person name="Suzuki Y."/>
            <person name="Kagoshima H."/>
            <person name="Schijlen E."/>
            <person name="Tajeshwar N."/>
            <person name="Catarino B."/>
            <person name="Hetherington A.J."/>
            <person name="Saltykova A."/>
            <person name="Bonnot C."/>
            <person name="Breuninger H."/>
            <person name="Symeonidi A."/>
            <person name="Radhakrishnan G.V."/>
            <person name="Van Nieuwerburgh F."/>
            <person name="Deforce D."/>
            <person name="Chang C."/>
            <person name="Karol K.G."/>
            <person name="Hedrich R."/>
            <person name="Ulvskov P."/>
            <person name="Glockner G."/>
            <person name="Delwiche C.F."/>
            <person name="Petrasek J."/>
            <person name="Van de Peer Y."/>
            <person name="Friml J."/>
            <person name="Beilby M."/>
            <person name="Dolan L."/>
            <person name="Kohara Y."/>
            <person name="Sugano S."/>
            <person name="Fujiyama A."/>
            <person name="Delaux P.-M."/>
            <person name="Quint M."/>
            <person name="TheiBen G."/>
            <person name="Hagemann M."/>
            <person name="Harholt J."/>
            <person name="Dunand C."/>
            <person name="Zachgo S."/>
            <person name="Langdale J."/>
            <person name="Maumus F."/>
            <person name="Straeten D.V.D."/>
            <person name="Gould S.B."/>
            <person name="Rensing S.A."/>
        </authorList>
    </citation>
    <scope>NUCLEOTIDE SEQUENCE [LARGE SCALE GENOMIC DNA]</scope>
    <source>
        <strain evidence="2 3">S276</strain>
    </source>
</reference>
<keyword evidence="3" id="KW-1185">Reference proteome</keyword>
<feature type="compositionally biased region" description="Low complexity" evidence="1">
    <location>
        <begin position="259"/>
        <end position="271"/>
    </location>
</feature>
<name>A0A388MA05_CHABU</name>
<dbReference type="AlphaFoldDB" id="A0A388MA05"/>
<organism evidence="2 3">
    <name type="scientific">Chara braunii</name>
    <name type="common">Braun's stonewort</name>
    <dbReference type="NCBI Taxonomy" id="69332"/>
    <lineage>
        <taxon>Eukaryota</taxon>
        <taxon>Viridiplantae</taxon>
        <taxon>Streptophyta</taxon>
        <taxon>Charophyceae</taxon>
        <taxon>Charales</taxon>
        <taxon>Characeae</taxon>
        <taxon>Chara</taxon>
    </lineage>
</organism>
<feature type="region of interest" description="Disordered" evidence="1">
    <location>
        <begin position="251"/>
        <end position="277"/>
    </location>
</feature>
<sequence>MKLEDGELYNVEFVYKNTPWCKRCRWWYHTDTDGCPRADEEEEEEANKRTGGSERNRNQRWNQGEIVFQRAVRDAARDVATRQEEGGLNGVGLRRTDNHPDPVGSTSQGRNAGTDSRGLSVPCAAIPTNGEGMGGGAVPGTGLGRPGGTEVGGVSGATMAWMQYPGQGDPYLRNLQQNPMLQQPQMGYNPYGYWSGPGFLGMQMMSSQLPYQAQLPGGETAGVAMRQAGGLPGQYQQTEMGAVKEVEVDQQGNQGYGSGRPSSSQRSSAASGHGGGAVVEREYQIPEGVSTRGADDQEYDEKFILPLVCTMLGQKAFVLGLIHRNGQTILPADPICGIPGPELMEARVKQLYADRFCFRLFPEDMVSKITIDTPAGKRIKFFIVLIDARIPVPHWAGLPSVGLTCISLRVLLEENSVELSSVLVEPGVATDFLKALNEKMPLDKNLELGYIQEVLQEKWQSESPLQGEVQRERVITERIHDANAPGSHNGQD</sequence>
<evidence type="ECO:0000313" key="2">
    <source>
        <dbReference type="EMBL" id="GBG91407.1"/>
    </source>
</evidence>
<dbReference type="Gramene" id="GBG91407">
    <property type="protein sequence ID" value="GBG91407"/>
    <property type="gene ID" value="CBR_g52294"/>
</dbReference>
<gene>
    <name evidence="2" type="ORF">CBR_g52294</name>
</gene>
<feature type="compositionally biased region" description="Polar residues" evidence="1">
    <location>
        <begin position="104"/>
        <end position="114"/>
    </location>
</feature>
<feature type="compositionally biased region" description="Basic and acidic residues" evidence="1">
    <location>
        <begin position="46"/>
        <end position="57"/>
    </location>
</feature>
<feature type="region of interest" description="Disordered" evidence="1">
    <location>
        <begin position="34"/>
        <end position="62"/>
    </location>
</feature>
<accession>A0A388MA05</accession>